<feature type="region of interest" description="Disordered" evidence="1">
    <location>
        <begin position="348"/>
        <end position="397"/>
    </location>
</feature>
<dbReference type="EMBL" id="GG662247">
    <property type="protein sequence ID" value="EAS07059.2"/>
    <property type="molecule type" value="Genomic_DNA"/>
</dbReference>
<dbReference type="PANTHER" id="PTHR45689:SF5">
    <property type="entry name" value="I[[H]] CHANNEL, ISOFORM E"/>
    <property type="match status" value="1"/>
</dbReference>
<proteinExistence type="predicted"/>
<dbReference type="PANTHER" id="PTHR45689">
    <property type="entry name" value="I[[H]] CHANNEL, ISOFORM E"/>
    <property type="match status" value="1"/>
</dbReference>
<organism evidence="4 5">
    <name type="scientific">Tetrahymena thermophila (strain SB210)</name>
    <dbReference type="NCBI Taxonomy" id="312017"/>
    <lineage>
        <taxon>Eukaryota</taxon>
        <taxon>Sar</taxon>
        <taxon>Alveolata</taxon>
        <taxon>Ciliophora</taxon>
        <taxon>Intramacronucleata</taxon>
        <taxon>Oligohymenophorea</taxon>
        <taxon>Hymenostomatida</taxon>
        <taxon>Tetrahymenina</taxon>
        <taxon>Tetrahymenidae</taxon>
        <taxon>Tetrahymena</taxon>
    </lineage>
</organism>
<evidence type="ECO:0000259" key="3">
    <source>
        <dbReference type="PROSITE" id="PS50042"/>
    </source>
</evidence>
<dbReference type="GO" id="GO:0098855">
    <property type="term" value="C:HCN channel complex"/>
    <property type="evidence" value="ECO:0007669"/>
    <property type="project" value="TreeGrafter"/>
</dbReference>
<dbReference type="FunCoup" id="I7MB05">
    <property type="interactions" value="2"/>
</dbReference>
<evidence type="ECO:0000256" key="2">
    <source>
        <dbReference type="SAM" id="SignalP"/>
    </source>
</evidence>
<dbReference type="eggNOG" id="KOG0501">
    <property type="taxonomic scope" value="Eukaryota"/>
</dbReference>
<feature type="compositionally biased region" description="Polar residues" evidence="1">
    <location>
        <begin position="444"/>
        <end position="454"/>
    </location>
</feature>
<protein>
    <submittedName>
        <fullName evidence="4">Cation channel family protein</fullName>
    </submittedName>
</protein>
<feature type="signal peptide" evidence="2">
    <location>
        <begin position="1"/>
        <end position="16"/>
    </location>
</feature>
<feature type="compositionally biased region" description="Polar residues" evidence="1">
    <location>
        <begin position="381"/>
        <end position="397"/>
    </location>
</feature>
<reference evidence="5" key="1">
    <citation type="journal article" date="2006" name="PLoS Biol.">
        <title>Macronuclear genome sequence of the ciliate Tetrahymena thermophila, a model eukaryote.</title>
        <authorList>
            <person name="Eisen J.A."/>
            <person name="Coyne R.S."/>
            <person name="Wu M."/>
            <person name="Wu D."/>
            <person name="Thiagarajan M."/>
            <person name="Wortman J.R."/>
            <person name="Badger J.H."/>
            <person name="Ren Q."/>
            <person name="Amedeo P."/>
            <person name="Jones K.M."/>
            <person name="Tallon L.J."/>
            <person name="Delcher A.L."/>
            <person name="Salzberg S.L."/>
            <person name="Silva J.C."/>
            <person name="Haas B.J."/>
            <person name="Majoros W.H."/>
            <person name="Farzad M."/>
            <person name="Carlton J.M."/>
            <person name="Smith R.K. Jr."/>
            <person name="Garg J."/>
            <person name="Pearlman R.E."/>
            <person name="Karrer K.M."/>
            <person name="Sun L."/>
            <person name="Manning G."/>
            <person name="Elde N.C."/>
            <person name="Turkewitz A.P."/>
            <person name="Asai D.J."/>
            <person name="Wilkes D.E."/>
            <person name="Wang Y."/>
            <person name="Cai H."/>
            <person name="Collins K."/>
            <person name="Stewart B.A."/>
            <person name="Lee S.R."/>
            <person name="Wilamowska K."/>
            <person name="Weinberg Z."/>
            <person name="Ruzzo W.L."/>
            <person name="Wloga D."/>
            <person name="Gaertig J."/>
            <person name="Frankel J."/>
            <person name="Tsao C.-C."/>
            <person name="Gorovsky M.A."/>
            <person name="Keeling P.J."/>
            <person name="Waller R.F."/>
            <person name="Patron N.J."/>
            <person name="Cherry J.M."/>
            <person name="Stover N.A."/>
            <person name="Krieger C.J."/>
            <person name="del Toro C."/>
            <person name="Ryder H.F."/>
            <person name="Williamson S.C."/>
            <person name="Barbeau R.A."/>
            <person name="Hamilton E.P."/>
            <person name="Orias E."/>
        </authorList>
    </citation>
    <scope>NUCLEOTIDE SEQUENCE [LARGE SCALE GENOMIC DNA]</scope>
    <source>
        <strain evidence="5">SB210</strain>
    </source>
</reference>
<dbReference type="Proteomes" id="UP000009168">
    <property type="component" value="Unassembled WGS sequence"/>
</dbReference>
<dbReference type="InterPro" id="IPR018490">
    <property type="entry name" value="cNMP-bd_dom_sf"/>
</dbReference>
<dbReference type="SUPFAM" id="SSF51206">
    <property type="entry name" value="cAMP-binding domain-like"/>
    <property type="match status" value="1"/>
</dbReference>
<dbReference type="GO" id="GO:0005249">
    <property type="term" value="F:voltage-gated potassium channel activity"/>
    <property type="evidence" value="ECO:0007669"/>
    <property type="project" value="TreeGrafter"/>
</dbReference>
<feature type="region of interest" description="Disordered" evidence="1">
    <location>
        <begin position="437"/>
        <end position="456"/>
    </location>
</feature>
<feature type="compositionally biased region" description="Low complexity" evidence="1">
    <location>
        <begin position="348"/>
        <end position="365"/>
    </location>
</feature>
<dbReference type="Gene3D" id="2.60.120.10">
    <property type="entry name" value="Jelly Rolls"/>
    <property type="match status" value="1"/>
</dbReference>
<feature type="region of interest" description="Disordered" evidence="1">
    <location>
        <begin position="1013"/>
        <end position="1039"/>
    </location>
</feature>
<dbReference type="InterPro" id="IPR014710">
    <property type="entry name" value="RmlC-like_jellyroll"/>
</dbReference>
<feature type="domain" description="Cyclic nucleotide-binding" evidence="3">
    <location>
        <begin position="146"/>
        <end position="231"/>
    </location>
</feature>
<accession>I7MB05</accession>
<evidence type="ECO:0000313" key="4">
    <source>
        <dbReference type="EMBL" id="EAS07059.2"/>
    </source>
</evidence>
<dbReference type="AlphaFoldDB" id="I7MB05"/>
<dbReference type="KEGG" id="tet:TTHERM_00680660"/>
<dbReference type="CDD" id="cd00038">
    <property type="entry name" value="CAP_ED"/>
    <property type="match status" value="1"/>
</dbReference>
<dbReference type="Gene3D" id="1.10.287.630">
    <property type="entry name" value="Helix hairpin bin"/>
    <property type="match status" value="1"/>
</dbReference>
<dbReference type="RefSeq" id="XP_001027301.2">
    <property type="nucleotide sequence ID" value="XM_001027301.2"/>
</dbReference>
<dbReference type="InterPro" id="IPR000595">
    <property type="entry name" value="cNMP-bd_dom"/>
</dbReference>
<sequence>MILCIFTMLIACGVFGYSLNSIGMILMDFNSREKEIKDNLFTINNYMDQKNVNQDLQYKIRQYLDFYWREMKNSNIEKEEKIISQLSDLLRDELLLEANKFILKESPIFSSNFTDFMIMRTVKLIHEYRCAPKEVICFEDQQDDCSIYFIQKGEVDIIIDSIESLENNSTSSASSQNKAFQSKTKVLQSLKKGDHFGGVSFFTGQPRRYSICSKEFTTLLMIKRQDFIELLTKESPEDYEMFCAIKDSILNYNNYSQLNIQCFACQSESHLMGECPLIHFIANKQFLIRKLQFSPPQDSLRTYLRKKLKFKTLLKLNFVQKRIAKFCDFDEKEGERLLDQYEQEYGIESMSSESSRQSSSDCEPSNNRMNKSMASEKSERVSVTSINKRNSQKLQNGIYNDQKSQDEISDNSQNVLQVNDQNHNFIYSQKFNTNQFKSGGSSGKISQKNPSSENVLEESDYNKVKIGEHLLYGSDAYLQNTNTQLGKSFKNFEDKGNLSYQKSSSFHSKYQSKMNTLYQLSIGSSGSQNQFMGLGINDLSEQLLNENKNSYKTKSIARNSTHSKSMHGSNKNEYDALNNEMRYIDDGILNQNVSIQYQMISEKLGKQILDIQLNQQLSEDQKFNQINAINSILENLKFNNNSEPDRIGTQIFKINETRKQSLTSSQIKYNVKKVESLFNYLFSEKKDNSQEKSQQQMKDQRLKDQEELQLKQQRRNTKKNMQNDLVENNQKVKKSQIDLEFESKKSFYQYFPHNNCERVILIANMTQIERRKKLNKIVISKKMNKVERKQNKKNTRMIGNQSKFNKLLNSFQNQTEQDEEDIKDCMSTKRKQSYGYKRKQSQFAQQQNDTKLEKSQESYFSQQYNNDKNQQIINDEHIEGSELNCVLAESKQYSFKTNNQEGQAEKNCEDQSNNQIDFHSDCEKNQQQSPFSDDSKKENSKKFEFVLDEQIENKQYETKQQSNLLQFQRTMGKKKLSEIPENECPSSYIETNSQLMLNSKHLIHNSIQRGFTDSSQEQQLAGNSMFQSRQESQNGQFGSKRPSYFLNQEIFNIQQNQGHSHESIDKASSKTLQKPSLNNIDIGHKSLLFDNIDQWYIGHSKDDCINPIFNMNIDLNEVKKYHKWDQNDFKIKYI</sequence>
<dbReference type="GeneID" id="7842107"/>
<gene>
    <name evidence="4" type="ORF">TTHERM_00680660</name>
</gene>
<dbReference type="PROSITE" id="PS50042">
    <property type="entry name" value="CNMP_BINDING_3"/>
    <property type="match status" value="1"/>
</dbReference>
<name>I7MB05_TETTS</name>
<evidence type="ECO:0000256" key="1">
    <source>
        <dbReference type="SAM" id="MobiDB-lite"/>
    </source>
</evidence>
<dbReference type="GO" id="GO:0003254">
    <property type="term" value="P:regulation of membrane depolarization"/>
    <property type="evidence" value="ECO:0007669"/>
    <property type="project" value="TreeGrafter"/>
</dbReference>
<keyword evidence="2" id="KW-0732">Signal</keyword>
<evidence type="ECO:0000313" key="5">
    <source>
        <dbReference type="Proteomes" id="UP000009168"/>
    </source>
</evidence>
<dbReference type="GO" id="GO:0035725">
    <property type="term" value="P:sodium ion transmembrane transport"/>
    <property type="evidence" value="ECO:0007669"/>
    <property type="project" value="TreeGrafter"/>
</dbReference>
<feature type="compositionally biased region" description="Polar residues" evidence="1">
    <location>
        <begin position="1013"/>
        <end position="1037"/>
    </location>
</feature>
<dbReference type="Pfam" id="PF00027">
    <property type="entry name" value="cNMP_binding"/>
    <property type="match status" value="1"/>
</dbReference>
<dbReference type="InterPro" id="IPR051413">
    <property type="entry name" value="K/Na_HCN_channel"/>
</dbReference>
<dbReference type="InParanoid" id="I7MB05"/>
<keyword evidence="5" id="KW-1185">Reference proteome</keyword>
<feature type="chain" id="PRO_5003712344" evidence="2">
    <location>
        <begin position="17"/>
        <end position="1134"/>
    </location>
</feature>
<feature type="region of interest" description="Disordered" evidence="1">
    <location>
        <begin position="836"/>
        <end position="859"/>
    </location>
</feature>